<dbReference type="OrthoDB" id="5873580at2"/>
<dbReference type="NCBIfam" id="TIGR02532">
    <property type="entry name" value="IV_pilin_GFxxxE"/>
    <property type="match status" value="1"/>
</dbReference>
<dbReference type="KEGG" id="din:Selin_0192"/>
<evidence type="ECO:0000313" key="2">
    <source>
        <dbReference type="EMBL" id="ADU64949.1"/>
    </source>
</evidence>
<dbReference type="eggNOG" id="COG2165">
    <property type="taxonomic scope" value="Bacteria"/>
</dbReference>
<gene>
    <name evidence="2" type="ordered locus">Selin_0192</name>
</gene>
<proteinExistence type="predicted"/>
<evidence type="ECO:0000313" key="3">
    <source>
        <dbReference type="Proteomes" id="UP000002572"/>
    </source>
</evidence>
<sequence>MQRGFTLLELLLVMIIVSVLGGVAIMNWPGQNLEQGVSVQRLVSDIRYAQLRVMACENCDRGEMVFSVNPPEYRFFLYRDATATAEAFADGEMIRDLEPTGLSFSGTLGFDATFGEPTINLPPDSGICVFPETGYVEAGPCS</sequence>
<protein>
    <recommendedName>
        <fullName evidence="4">General secretion pathway protein H</fullName>
    </recommendedName>
</protein>
<keyword evidence="1" id="KW-0812">Transmembrane</keyword>
<evidence type="ECO:0000256" key="1">
    <source>
        <dbReference type="SAM" id="Phobius"/>
    </source>
</evidence>
<dbReference type="InterPro" id="IPR045584">
    <property type="entry name" value="Pilin-like"/>
</dbReference>
<keyword evidence="1" id="KW-0472">Membrane</keyword>
<dbReference type="InterPro" id="IPR012902">
    <property type="entry name" value="N_methyl_site"/>
</dbReference>
<dbReference type="RefSeq" id="WP_013504838.1">
    <property type="nucleotide sequence ID" value="NC_014836.1"/>
</dbReference>
<organism evidence="2 3">
    <name type="scientific">Desulfurispirillum indicum (strain ATCC BAA-1389 / DSM 22839 / S5)</name>
    <dbReference type="NCBI Taxonomy" id="653733"/>
    <lineage>
        <taxon>Bacteria</taxon>
        <taxon>Pseudomonadati</taxon>
        <taxon>Chrysiogenota</taxon>
        <taxon>Chrysiogenia</taxon>
        <taxon>Chrysiogenales</taxon>
        <taxon>Chrysiogenaceae</taxon>
        <taxon>Desulfurispirillum</taxon>
    </lineage>
</organism>
<dbReference type="STRING" id="653733.Selin_0192"/>
<dbReference type="AlphaFoldDB" id="E6W610"/>
<dbReference type="Pfam" id="PF07963">
    <property type="entry name" value="N_methyl"/>
    <property type="match status" value="1"/>
</dbReference>
<dbReference type="EMBL" id="CP002432">
    <property type="protein sequence ID" value="ADU64949.1"/>
    <property type="molecule type" value="Genomic_DNA"/>
</dbReference>
<keyword evidence="1" id="KW-1133">Transmembrane helix</keyword>
<evidence type="ECO:0008006" key="4">
    <source>
        <dbReference type="Google" id="ProtNLM"/>
    </source>
</evidence>
<dbReference type="Proteomes" id="UP000002572">
    <property type="component" value="Chromosome"/>
</dbReference>
<dbReference type="SUPFAM" id="SSF54523">
    <property type="entry name" value="Pili subunits"/>
    <property type="match status" value="1"/>
</dbReference>
<name>E6W610_DESIS</name>
<dbReference type="HOGENOM" id="CLU_1812670_0_0_0"/>
<reference evidence="2 3" key="1">
    <citation type="submission" date="2010-12" db="EMBL/GenBank/DDBJ databases">
        <title>Complete sequence of Desulfurispirillum indicum S5.</title>
        <authorList>
            <consortium name="US DOE Joint Genome Institute"/>
            <person name="Lucas S."/>
            <person name="Copeland A."/>
            <person name="Lapidus A."/>
            <person name="Cheng J.-F."/>
            <person name="Goodwin L."/>
            <person name="Pitluck S."/>
            <person name="Chertkov O."/>
            <person name="Held B."/>
            <person name="Detter J.C."/>
            <person name="Han C."/>
            <person name="Tapia R."/>
            <person name="Land M."/>
            <person name="Hauser L."/>
            <person name="Kyrpides N."/>
            <person name="Ivanova N."/>
            <person name="Mikhailova N."/>
            <person name="Haggblom M."/>
            <person name="Rauschenbach I."/>
            <person name="Bini E."/>
            <person name="Woyke T."/>
        </authorList>
    </citation>
    <scope>NUCLEOTIDE SEQUENCE [LARGE SCALE GENOMIC DNA]</scope>
    <source>
        <strain evidence="3">ATCC BAA-1389 / DSM 22839 / S5</strain>
    </source>
</reference>
<keyword evidence="3" id="KW-1185">Reference proteome</keyword>
<feature type="transmembrane region" description="Helical" evidence="1">
    <location>
        <begin position="7"/>
        <end position="28"/>
    </location>
</feature>
<dbReference type="InParanoid" id="E6W610"/>
<dbReference type="PROSITE" id="PS00409">
    <property type="entry name" value="PROKAR_NTER_METHYL"/>
    <property type="match status" value="1"/>
</dbReference>
<accession>E6W610</accession>